<dbReference type="GO" id="GO:0019171">
    <property type="term" value="F:(3R)-hydroxyacyl-[acyl-carrier-protein] dehydratase activity"/>
    <property type="evidence" value="ECO:0007669"/>
    <property type="project" value="TreeGrafter"/>
</dbReference>
<dbReference type="eggNOG" id="ENOG502S5QU">
    <property type="taxonomic scope" value="Eukaryota"/>
</dbReference>
<comment type="caution">
    <text evidence="2">The sequence shown here is derived from an EMBL/GenBank/DDBJ whole genome shotgun (WGS) entry which is preliminary data.</text>
</comment>
<proteinExistence type="predicted"/>
<evidence type="ECO:0000313" key="2">
    <source>
        <dbReference type="EMBL" id="EXJ93774.1"/>
    </source>
</evidence>
<dbReference type="OrthoDB" id="3257538at2759"/>
<reference evidence="2 3" key="1">
    <citation type="submission" date="2013-03" db="EMBL/GenBank/DDBJ databases">
        <title>The Genome Sequence of Capronia coronata CBS 617.96.</title>
        <authorList>
            <consortium name="The Broad Institute Genomics Platform"/>
            <person name="Cuomo C."/>
            <person name="de Hoog S."/>
            <person name="Gorbushina A."/>
            <person name="Walker B."/>
            <person name="Young S.K."/>
            <person name="Zeng Q."/>
            <person name="Gargeya S."/>
            <person name="Fitzgerald M."/>
            <person name="Haas B."/>
            <person name="Abouelleil A."/>
            <person name="Allen A.W."/>
            <person name="Alvarado L."/>
            <person name="Arachchi H.M."/>
            <person name="Berlin A.M."/>
            <person name="Chapman S.B."/>
            <person name="Gainer-Dewar J."/>
            <person name="Goldberg J."/>
            <person name="Griggs A."/>
            <person name="Gujja S."/>
            <person name="Hansen M."/>
            <person name="Howarth C."/>
            <person name="Imamovic A."/>
            <person name="Ireland A."/>
            <person name="Larimer J."/>
            <person name="McCowan C."/>
            <person name="Murphy C."/>
            <person name="Pearson M."/>
            <person name="Poon T.W."/>
            <person name="Priest M."/>
            <person name="Roberts A."/>
            <person name="Saif S."/>
            <person name="Shea T."/>
            <person name="Sisk P."/>
            <person name="Sykes S."/>
            <person name="Wortman J."/>
            <person name="Nusbaum C."/>
            <person name="Birren B."/>
        </authorList>
    </citation>
    <scope>NUCLEOTIDE SEQUENCE [LARGE SCALE GENOMIC DNA]</scope>
    <source>
        <strain evidence="2 3">CBS 617.96</strain>
    </source>
</reference>
<feature type="region of interest" description="Disordered" evidence="1">
    <location>
        <begin position="346"/>
        <end position="392"/>
    </location>
</feature>
<accession>W9ZGY8</accession>
<keyword evidence="3" id="KW-1185">Reference proteome</keyword>
<dbReference type="GeneID" id="19157067"/>
<dbReference type="GO" id="GO:0005739">
    <property type="term" value="C:mitochondrion"/>
    <property type="evidence" value="ECO:0007669"/>
    <property type="project" value="TreeGrafter"/>
</dbReference>
<dbReference type="AlphaFoldDB" id="W9ZGY8"/>
<feature type="compositionally biased region" description="Basic and acidic residues" evidence="1">
    <location>
        <begin position="349"/>
        <end position="387"/>
    </location>
</feature>
<name>W9ZGY8_9EURO</name>
<feature type="region of interest" description="Disordered" evidence="1">
    <location>
        <begin position="206"/>
        <end position="226"/>
    </location>
</feature>
<dbReference type="InterPro" id="IPR029069">
    <property type="entry name" value="HotDog_dom_sf"/>
</dbReference>
<evidence type="ECO:0000256" key="1">
    <source>
        <dbReference type="SAM" id="MobiDB-lite"/>
    </source>
</evidence>
<gene>
    <name evidence="2" type="ORF">A1O1_02167</name>
</gene>
<dbReference type="InterPro" id="IPR052741">
    <property type="entry name" value="Mitochondrial_HTD2"/>
</dbReference>
<dbReference type="Gene3D" id="3.10.129.10">
    <property type="entry name" value="Hotdog Thioesterase"/>
    <property type="match status" value="1"/>
</dbReference>
<organism evidence="2 3">
    <name type="scientific">Capronia coronata CBS 617.96</name>
    <dbReference type="NCBI Taxonomy" id="1182541"/>
    <lineage>
        <taxon>Eukaryota</taxon>
        <taxon>Fungi</taxon>
        <taxon>Dikarya</taxon>
        <taxon>Ascomycota</taxon>
        <taxon>Pezizomycotina</taxon>
        <taxon>Eurotiomycetes</taxon>
        <taxon>Chaetothyriomycetidae</taxon>
        <taxon>Chaetothyriales</taxon>
        <taxon>Herpotrichiellaceae</taxon>
        <taxon>Capronia</taxon>
    </lineage>
</organism>
<dbReference type="STRING" id="1182541.W9ZGY8"/>
<dbReference type="HOGENOM" id="CLU_028690_4_0_1"/>
<dbReference type="PANTHER" id="PTHR28152">
    <property type="entry name" value="HYDROXYACYL-THIOESTER DEHYDRATASE TYPE 2, MITOCHONDRIAL"/>
    <property type="match status" value="1"/>
</dbReference>
<dbReference type="EMBL" id="AMWN01000002">
    <property type="protein sequence ID" value="EXJ93774.1"/>
    <property type="molecule type" value="Genomic_DNA"/>
</dbReference>
<dbReference type="PANTHER" id="PTHR28152:SF1">
    <property type="entry name" value="HYDROXYACYL-THIOESTER DEHYDRATASE TYPE 2, MITOCHONDRIAL"/>
    <property type="match status" value="1"/>
</dbReference>
<dbReference type="RefSeq" id="XP_007721268.1">
    <property type="nucleotide sequence ID" value="XM_007723078.1"/>
</dbReference>
<evidence type="ECO:0000313" key="3">
    <source>
        <dbReference type="Proteomes" id="UP000019484"/>
    </source>
</evidence>
<protein>
    <recommendedName>
        <fullName evidence="4">MaoC-like domain-containing protein</fullName>
    </recommendedName>
</protein>
<dbReference type="Proteomes" id="UP000019484">
    <property type="component" value="Unassembled WGS sequence"/>
</dbReference>
<feature type="compositionally biased region" description="Polar residues" evidence="1">
    <location>
        <begin position="145"/>
        <end position="167"/>
    </location>
</feature>
<feature type="compositionally biased region" description="Polar residues" evidence="1">
    <location>
        <begin position="174"/>
        <end position="184"/>
    </location>
</feature>
<sequence>MKSRILPIPSGSWPASNIHDLRATLEQHLDLAYQGDMIPPGYHHAAFNPIVEEDQLCEDGAERRHAPSDEWKFRVWAGGHMKFDEPIIYLTITTNSISTKTTNFVQVTEKITDVRVVGGSGDLASRDAKIFVTLTKSFRAEQGSDGPTTSRLQFGNSNSESEYLNDSNNKETNRNSLDVNTTTSATPLIKEQKHLCFMRHIPPSLKTAQTTPRKMRPPTNPFHSQTMTPSRTLLFRFSALSQNAHAIHLDSEFTTRVYGLPKLLVQGPLTSVLMLEVLRKALELVVHEQNSRVYEDEYEHEHHHQHQNRKVLLAVREFEYKNLLPLFVDESITIACKRVAVPPIAATGEEGKGDNDEENHRPSGRDGDHDTPNSRPDRPGDEHESQKWDVWIQKGQGENATLAVKGRAIVQAVSTRLRPV</sequence>
<evidence type="ECO:0008006" key="4">
    <source>
        <dbReference type="Google" id="ProtNLM"/>
    </source>
</evidence>
<dbReference type="SUPFAM" id="SSF54637">
    <property type="entry name" value="Thioesterase/thiol ester dehydrase-isomerase"/>
    <property type="match status" value="1"/>
</dbReference>
<feature type="region of interest" description="Disordered" evidence="1">
    <location>
        <begin position="140"/>
        <end position="184"/>
    </location>
</feature>